<dbReference type="GO" id="GO:2001059">
    <property type="term" value="P:D-tagatose 6-phosphate catabolic process"/>
    <property type="evidence" value="ECO:0007669"/>
    <property type="project" value="UniProtKB-UniPathway"/>
</dbReference>
<dbReference type="EC" id="2.7.1.144" evidence="7"/>
<evidence type="ECO:0000259" key="9">
    <source>
        <dbReference type="Pfam" id="PF00294"/>
    </source>
</evidence>
<dbReference type="GO" id="GO:0016052">
    <property type="term" value="P:carbohydrate catabolic process"/>
    <property type="evidence" value="ECO:0007669"/>
    <property type="project" value="UniProtKB-ARBA"/>
</dbReference>
<dbReference type="PROSITE" id="PS00583">
    <property type="entry name" value="PFKB_KINASES_1"/>
    <property type="match status" value="1"/>
</dbReference>
<keyword evidence="5 7" id="KW-0067">ATP-binding</keyword>
<keyword evidence="2 7" id="KW-0808">Transferase</keyword>
<keyword evidence="3 7" id="KW-0547">Nucleotide-binding</keyword>
<dbReference type="UniPathway" id="UPA00704">
    <property type="reaction ID" value="UER00715"/>
</dbReference>
<dbReference type="GO" id="GO:0009024">
    <property type="term" value="F:tagatose-6-phosphate kinase activity"/>
    <property type="evidence" value="ECO:0007669"/>
    <property type="project" value="UniProtKB-EC"/>
</dbReference>
<reference evidence="10 11" key="1">
    <citation type="submission" date="2016-11" db="EMBL/GenBank/DDBJ databases">
        <authorList>
            <person name="Jaros S."/>
            <person name="Januszkiewicz K."/>
            <person name="Wedrychowicz H."/>
        </authorList>
    </citation>
    <scope>NUCLEOTIDE SEQUENCE [LARGE SCALE GENOMIC DNA]</scope>
    <source>
        <strain evidence="10 11">DSM 8605</strain>
    </source>
</reference>
<protein>
    <recommendedName>
        <fullName evidence="7">Tagatose-6-phosphate kinase</fullName>
        <ecNumber evidence="7">2.7.1.144</ecNumber>
    </recommendedName>
</protein>
<dbReference type="PIRSF" id="PIRSF000535">
    <property type="entry name" value="1PFK/6PFK/LacC"/>
    <property type="match status" value="1"/>
</dbReference>
<name>A0A1M5SAJ3_9CLOT</name>
<comment type="similarity">
    <text evidence="7">Belongs to the carbohydrate kinase PfkB family. LacC subfamily.</text>
</comment>
<comment type="pathway">
    <text evidence="7">Carbohydrate metabolism; D-tagatose 6-phosphate degradation; D-glyceraldehyde 3-phosphate and glycerone phosphate from D-tagatose 6-phosphate: step 1/2.</text>
</comment>
<evidence type="ECO:0000256" key="2">
    <source>
        <dbReference type="ARBA" id="ARBA00022679"/>
    </source>
</evidence>
<evidence type="ECO:0000256" key="1">
    <source>
        <dbReference type="ARBA" id="ARBA00005380"/>
    </source>
</evidence>
<evidence type="ECO:0000313" key="10">
    <source>
        <dbReference type="EMBL" id="SHH35607.1"/>
    </source>
</evidence>
<dbReference type="GO" id="GO:0005829">
    <property type="term" value="C:cytosol"/>
    <property type="evidence" value="ECO:0007669"/>
    <property type="project" value="TreeGrafter"/>
</dbReference>
<dbReference type="Gene3D" id="3.40.1190.20">
    <property type="match status" value="1"/>
</dbReference>
<dbReference type="GO" id="GO:0005524">
    <property type="term" value="F:ATP binding"/>
    <property type="evidence" value="ECO:0007669"/>
    <property type="project" value="UniProtKB-UniRule"/>
</dbReference>
<dbReference type="InterPro" id="IPR002173">
    <property type="entry name" value="Carboh/pur_kinase_PfkB_CS"/>
</dbReference>
<dbReference type="Proteomes" id="UP000184447">
    <property type="component" value="Unassembled WGS sequence"/>
</dbReference>
<dbReference type="EMBL" id="FQXM01000004">
    <property type="protein sequence ID" value="SHH35607.1"/>
    <property type="molecule type" value="Genomic_DNA"/>
</dbReference>
<keyword evidence="7" id="KW-0423">Lactose metabolism</keyword>
<comment type="function">
    <text evidence="8">Catalyzes the ATP-dependent phosphorylation of fructose-l-phosphate to fructose-l,6-bisphosphate.</text>
</comment>
<dbReference type="SUPFAM" id="SSF53613">
    <property type="entry name" value="Ribokinase-like"/>
    <property type="match status" value="1"/>
</dbReference>
<dbReference type="PANTHER" id="PTHR46566">
    <property type="entry name" value="1-PHOSPHOFRUCTOKINASE-RELATED"/>
    <property type="match status" value="1"/>
</dbReference>
<evidence type="ECO:0000313" key="11">
    <source>
        <dbReference type="Proteomes" id="UP000184447"/>
    </source>
</evidence>
<dbReference type="InterPro" id="IPR029056">
    <property type="entry name" value="Ribokinase-like"/>
</dbReference>
<dbReference type="NCBIfam" id="TIGR03168">
    <property type="entry name" value="1-PFK"/>
    <property type="match status" value="1"/>
</dbReference>
<dbReference type="AlphaFoldDB" id="A0A1M5SAJ3"/>
<gene>
    <name evidence="10" type="ORF">SAMN02745207_00842</name>
</gene>
<dbReference type="RefSeq" id="WP_073337178.1">
    <property type="nucleotide sequence ID" value="NZ_FQXM01000004.1"/>
</dbReference>
<comment type="catalytic activity">
    <reaction evidence="7">
        <text>D-tagatofuranose 6-phosphate + ATP = D-tagatofuranose 1,6-bisphosphate + ADP + H(+)</text>
        <dbReference type="Rhea" id="RHEA:12420"/>
        <dbReference type="ChEBI" id="CHEBI:15378"/>
        <dbReference type="ChEBI" id="CHEBI:30616"/>
        <dbReference type="ChEBI" id="CHEBI:58694"/>
        <dbReference type="ChEBI" id="CHEBI:58695"/>
        <dbReference type="ChEBI" id="CHEBI:456216"/>
        <dbReference type="EC" id="2.7.1.144"/>
    </reaction>
</comment>
<dbReference type="STRING" id="1121316.SAMN02745207_00842"/>
<dbReference type="GO" id="GO:0008662">
    <property type="term" value="F:1-phosphofructokinase activity"/>
    <property type="evidence" value="ECO:0007669"/>
    <property type="project" value="UniProtKB-UniRule"/>
</dbReference>
<dbReference type="InterPro" id="IPR017583">
    <property type="entry name" value="Tagatose/fructose_Pkinase"/>
</dbReference>
<proteinExistence type="inferred from homology"/>
<comment type="similarity">
    <text evidence="1">Belongs to the carbohydrate kinase pfkB family.</text>
</comment>
<organism evidence="10 11">
    <name type="scientific">Clostridium grantii DSM 8605</name>
    <dbReference type="NCBI Taxonomy" id="1121316"/>
    <lineage>
        <taxon>Bacteria</taxon>
        <taxon>Bacillati</taxon>
        <taxon>Bacillota</taxon>
        <taxon>Clostridia</taxon>
        <taxon>Eubacteriales</taxon>
        <taxon>Clostridiaceae</taxon>
        <taxon>Clostridium</taxon>
    </lineage>
</organism>
<dbReference type="InterPro" id="IPR011611">
    <property type="entry name" value="PfkB_dom"/>
</dbReference>
<dbReference type="NCBIfam" id="TIGR03828">
    <property type="entry name" value="pfkB"/>
    <property type="match status" value="1"/>
</dbReference>
<dbReference type="GO" id="GO:0044281">
    <property type="term" value="P:small molecule metabolic process"/>
    <property type="evidence" value="ECO:0007669"/>
    <property type="project" value="UniProtKB-ARBA"/>
</dbReference>
<dbReference type="CDD" id="cd01164">
    <property type="entry name" value="FruK_PfkB_like"/>
    <property type="match status" value="1"/>
</dbReference>
<comment type="catalytic activity">
    <reaction evidence="6 8">
        <text>beta-D-fructose 1-phosphate + ATP = beta-D-fructose 1,6-bisphosphate + ADP + H(+)</text>
        <dbReference type="Rhea" id="RHEA:14213"/>
        <dbReference type="ChEBI" id="CHEBI:15378"/>
        <dbReference type="ChEBI" id="CHEBI:30616"/>
        <dbReference type="ChEBI" id="CHEBI:32966"/>
        <dbReference type="ChEBI" id="CHEBI:138881"/>
        <dbReference type="ChEBI" id="CHEBI:456216"/>
        <dbReference type="EC" id="2.7.1.56"/>
    </reaction>
</comment>
<evidence type="ECO:0000256" key="8">
    <source>
        <dbReference type="RuleBase" id="RU369061"/>
    </source>
</evidence>
<sequence length="308" mass="33387">MITTVTLNPAIDRTVIVDKLNNGAVNRVKSVREDIGGKGINVTKVLNSLGSTSTAIGFMGKKNYEETNALFKEVNIETAFKMVDAKTRLNIKVVESSNNETTDINESGFEVSNKEIEEVIDLIKEFAIKSEFVVLSGSIPKGMDENTYYEIISQINDKTKTVLDADGALLLKGLKAKPYLIKPNIHELENALKVSLESHESIVKASKQLIEDFGITYVLVSMGGDGSILVGKEEAYFAESLKVEVKGTVGAGDSMLAGFLHGLIENENALAYATACGALAVSLEGTQTFSKKDVISLLEKVKINLLKF</sequence>
<feature type="domain" description="Carbohydrate kinase PfkB" evidence="9">
    <location>
        <begin position="11"/>
        <end position="290"/>
    </location>
</feature>
<keyword evidence="4 8" id="KW-0418">Kinase</keyword>
<dbReference type="GO" id="GO:0005988">
    <property type="term" value="P:lactose metabolic process"/>
    <property type="evidence" value="ECO:0007669"/>
    <property type="project" value="UniProtKB-KW"/>
</dbReference>
<evidence type="ECO:0000256" key="5">
    <source>
        <dbReference type="ARBA" id="ARBA00022840"/>
    </source>
</evidence>
<evidence type="ECO:0000256" key="3">
    <source>
        <dbReference type="ARBA" id="ARBA00022741"/>
    </source>
</evidence>
<evidence type="ECO:0000256" key="6">
    <source>
        <dbReference type="ARBA" id="ARBA00047745"/>
    </source>
</evidence>
<evidence type="ECO:0000256" key="7">
    <source>
        <dbReference type="PIRNR" id="PIRNR000535"/>
    </source>
</evidence>
<dbReference type="InterPro" id="IPR022463">
    <property type="entry name" value="1-PFruKinase"/>
</dbReference>
<dbReference type="FunFam" id="3.40.1190.20:FF:000001">
    <property type="entry name" value="Phosphofructokinase"/>
    <property type="match status" value="1"/>
</dbReference>
<keyword evidence="11" id="KW-1185">Reference proteome</keyword>
<dbReference type="Pfam" id="PF00294">
    <property type="entry name" value="PfkB"/>
    <property type="match status" value="1"/>
</dbReference>
<dbReference type="PANTHER" id="PTHR46566:SF2">
    <property type="entry name" value="ATP-DEPENDENT 6-PHOSPHOFRUCTOKINASE ISOZYME 2"/>
    <property type="match status" value="1"/>
</dbReference>
<accession>A0A1M5SAJ3</accession>
<evidence type="ECO:0000256" key="4">
    <source>
        <dbReference type="ARBA" id="ARBA00022777"/>
    </source>
</evidence>
<dbReference type="OrthoDB" id="9801219at2"/>